<dbReference type="OrthoDB" id="10759at2157"/>
<dbReference type="AlphaFoldDB" id="H2C6W3"/>
<sequence>MSQSITFESEIKVLLKTGRVILGSKRSVKALKAGKLRGIILASTVRSDIREDVKRYAALAGIPVVEYRGSGWELGTLAGRPFLISTIGVEDPGESKILELSQTR</sequence>
<keyword evidence="8" id="KW-1185">Reference proteome</keyword>
<name>H2C6W3_9CREN</name>
<protein>
    <recommendedName>
        <fullName evidence="4 5">Large ribosomal subunit protein eL30</fullName>
    </recommendedName>
</protein>
<evidence type="ECO:0000259" key="6">
    <source>
        <dbReference type="Pfam" id="PF01248"/>
    </source>
</evidence>
<dbReference type="GO" id="GO:0003735">
    <property type="term" value="F:structural constituent of ribosome"/>
    <property type="evidence" value="ECO:0007669"/>
    <property type="project" value="InterPro"/>
</dbReference>
<keyword evidence="2 5" id="KW-0689">Ribosomal protein</keyword>
<organism evidence="7 8">
    <name type="scientific">Metallosphaera yellowstonensis MK1</name>
    <dbReference type="NCBI Taxonomy" id="671065"/>
    <lineage>
        <taxon>Archaea</taxon>
        <taxon>Thermoproteota</taxon>
        <taxon>Thermoprotei</taxon>
        <taxon>Sulfolobales</taxon>
        <taxon>Sulfolobaceae</taxon>
        <taxon>Metallosphaera</taxon>
    </lineage>
</organism>
<dbReference type="InterPro" id="IPR000231">
    <property type="entry name" value="Ribosomal_eL30"/>
</dbReference>
<comment type="similarity">
    <text evidence="1 5">Belongs to the eukaryotic ribosomal protein eL30 family.</text>
</comment>
<dbReference type="EMBL" id="JH597768">
    <property type="protein sequence ID" value="EHP69540.1"/>
    <property type="molecule type" value="Genomic_DNA"/>
</dbReference>
<evidence type="ECO:0000313" key="7">
    <source>
        <dbReference type="EMBL" id="EHP69540.1"/>
    </source>
</evidence>
<feature type="domain" description="Ribosomal protein eL8/eL30/eS12/Gadd45" evidence="6">
    <location>
        <begin position="8"/>
        <end position="98"/>
    </location>
</feature>
<dbReference type="Gene3D" id="3.30.1330.30">
    <property type="match status" value="1"/>
</dbReference>
<dbReference type="eggNOG" id="arCOG01752">
    <property type="taxonomic scope" value="Archaea"/>
</dbReference>
<dbReference type="RefSeq" id="WP_009073703.1">
    <property type="nucleotide sequence ID" value="NZ_JH597768.1"/>
</dbReference>
<dbReference type="GO" id="GO:0003723">
    <property type="term" value="F:RNA binding"/>
    <property type="evidence" value="ECO:0007669"/>
    <property type="project" value="InterPro"/>
</dbReference>
<evidence type="ECO:0000256" key="2">
    <source>
        <dbReference type="ARBA" id="ARBA00022980"/>
    </source>
</evidence>
<dbReference type="Pfam" id="PF01248">
    <property type="entry name" value="Ribosomal_L7Ae"/>
    <property type="match status" value="1"/>
</dbReference>
<dbReference type="GO" id="GO:0022625">
    <property type="term" value="C:cytosolic large ribosomal subunit"/>
    <property type="evidence" value="ECO:0007669"/>
    <property type="project" value="InterPro"/>
</dbReference>
<dbReference type="GO" id="GO:0006412">
    <property type="term" value="P:translation"/>
    <property type="evidence" value="ECO:0007669"/>
    <property type="project" value="UniProtKB-UniRule"/>
</dbReference>
<dbReference type="Proteomes" id="UP000003980">
    <property type="component" value="Unassembled WGS sequence"/>
</dbReference>
<dbReference type="PANTHER" id="PTHR11449">
    <property type="entry name" value="RIBOSOMAL PROTEIN L30"/>
    <property type="match status" value="1"/>
</dbReference>
<dbReference type="STRING" id="671065.MetMK1DRAFT_00023070"/>
<reference evidence="7 8" key="1">
    <citation type="submission" date="2012-01" db="EMBL/GenBank/DDBJ databases">
        <title>Improved High-Quality Draft sequence of Metallosphaera yellowstonensis MK1.</title>
        <authorList>
            <consortium name="US DOE Joint Genome Institute"/>
            <person name="Lucas S."/>
            <person name="Han J."/>
            <person name="Cheng J.-F."/>
            <person name="Goodwin L."/>
            <person name="Pitluck S."/>
            <person name="Peters L."/>
            <person name="Teshima H."/>
            <person name="Detter J.C."/>
            <person name="Han C."/>
            <person name="Tapia R."/>
            <person name="Land M."/>
            <person name="Hauser L."/>
            <person name="Kyrpides N."/>
            <person name="Kozubal M."/>
            <person name="Macur R.E."/>
            <person name="Jay Z."/>
            <person name="Inskeep W."/>
            <person name="Woyke T."/>
        </authorList>
    </citation>
    <scope>NUCLEOTIDE SEQUENCE [LARGE SCALE GENOMIC DNA]</scope>
    <source>
        <strain evidence="7 8">MK1</strain>
    </source>
</reference>
<dbReference type="InterPro" id="IPR004038">
    <property type="entry name" value="Ribosomal_eL8/eL30/eS12/Gad45"/>
</dbReference>
<dbReference type="HAMAP" id="MF_00481">
    <property type="entry name" value="Ribosomal_eL30"/>
    <property type="match status" value="1"/>
</dbReference>
<evidence type="ECO:0000256" key="5">
    <source>
        <dbReference type="HAMAP-Rule" id="MF_00481"/>
    </source>
</evidence>
<dbReference type="InterPro" id="IPR022991">
    <property type="entry name" value="Ribosomal_eL30_CS"/>
</dbReference>
<dbReference type="InterPro" id="IPR029064">
    <property type="entry name" value="Ribosomal_eL30-like_sf"/>
</dbReference>
<evidence type="ECO:0000256" key="3">
    <source>
        <dbReference type="ARBA" id="ARBA00023274"/>
    </source>
</evidence>
<dbReference type="InterPro" id="IPR039109">
    <property type="entry name" value="Ribosomal_eL30-like"/>
</dbReference>
<dbReference type="HOGENOM" id="CLU_130502_1_0_2"/>
<gene>
    <name evidence="5" type="primary">rpl30e</name>
    <name evidence="7" type="ORF">MetMK1DRAFT_00023070</name>
</gene>
<evidence type="ECO:0000256" key="4">
    <source>
        <dbReference type="ARBA" id="ARBA00035231"/>
    </source>
</evidence>
<proteinExistence type="inferred from homology"/>
<dbReference type="SUPFAM" id="SSF55315">
    <property type="entry name" value="L30e-like"/>
    <property type="match status" value="1"/>
</dbReference>
<evidence type="ECO:0000313" key="8">
    <source>
        <dbReference type="Proteomes" id="UP000003980"/>
    </source>
</evidence>
<accession>H2C6W3</accession>
<evidence type="ECO:0000256" key="1">
    <source>
        <dbReference type="ARBA" id="ARBA00007326"/>
    </source>
</evidence>
<keyword evidence="3 5" id="KW-0687">Ribonucleoprotein</keyword>
<dbReference type="NCBIfam" id="NF002172">
    <property type="entry name" value="PRK01018.1"/>
    <property type="match status" value="1"/>
</dbReference>
<dbReference type="PROSITE" id="PS00993">
    <property type="entry name" value="RIBOSOMAL_L30E_2"/>
    <property type="match status" value="1"/>
</dbReference>